<protein>
    <recommendedName>
        <fullName evidence="8">Carrier domain-containing protein</fullName>
    </recommendedName>
</protein>
<dbReference type="KEGG" id="kab:B7C62_24065"/>
<dbReference type="CDD" id="cd19540">
    <property type="entry name" value="LCL_NRPS-like"/>
    <property type="match status" value="1"/>
</dbReference>
<comment type="similarity">
    <text evidence="2">Belongs to the ATP-dependent AMP-binding enzyme family.</text>
</comment>
<feature type="region of interest" description="Disordered" evidence="7">
    <location>
        <begin position="147"/>
        <end position="180"/>
    </location>
</feature>
<dbReference type="FunFam" id="3.30.300.30:FF:000010">
    <property type="entry name" value="Enterobactin synthetase component F"/>
    <property type="match status" value="1"/>
</dbReference>
<dbReference type="InterPro" id="IPR023213">
    <property type="entry name" value="CAT-like_dom_sf"/>
</dbReference>
<keyword evidence="3" id="KW-0596">Phosphopantetheine</keyword>
<dbReference type="CDD" id="cd12116">
    <property type="entry name" value="A_NRPS_Ta1_like"/>
    <property type="match status" value="1"/>
</dbReference>
<keyword evidence="6" id="KW-0045">Antibiotic biosynthesis</keyword>
<dbReference type="InterPro" id="IPR020845">
    <property type="entry name" value="AMP-binding_CS"/>
</dbReference>
<dbReference type="Pfam" id="PF00975">
    <property type="entry name" value="Thioesterase"/>
    <property type="match status" value="1"/>
</dbReference>
<feature type="region of interest" description="Disordered" evidence="7">
    <location>
        <begin position="1"/>
        <end position="21"/>
    </location>
</feature>
<dbReference type="FunFam" id="3.40.50.980:FF:000001">
    <property type="entry name" value="Non-ribosomal peptide synthetase"/>
    <property type="match status" value="1"/>
</dbReference>
<dbReference type="PROSITE" id="PS50075">
    <property type="entry name" value="CARRIER"/>
    <property type="match status" value="2"/>
</dbReference>
<dbReference type="InterPro" id="IPR009081">
    <property type="entry name" value="PP-bd_ACP"/>
</dbReference>
<name>A0ABC8BY47_9ACTN</name>
<dbReference type="EMBL" id="CP020563">
    <property type="protein sequence ID" value="ARF74967.1"/>
    <property type="molecule type" value="Genomic_DNA"/>
</dbReference>
<dbReference type="Gene3D" id="3.30.559.30">
    <property type="entry name" value="Nonribosomal peptide synthetase, condensation domain"/>
    <property type="match status" value="3"/>
</dbReference>
<dbReference type="GO" id="GO:0043041">
    <property type="term" value="P:amino acid activation for nonribosomal peptide biosynthetic process"/>
    <property type="evidence" value="ECO:0007669"/>
    <property type="project" value="UniProtKB-ARBA"/>
</dbReference>
<dbReference type="SUPFAM" id="SSF53474">
    <property type="entry name" value="alpha/beta-Hydrolases"/>
    <property type="match status" value="1"/>
</dbReference>
<keyword evidence="10" id="KW-1185">Reference proteome</keyword>
<feature type="compositionally biased region" description="Low complexity" evidence="7">
    <location>
        <begin position="994"/>
        <end position="1012"/>
    </location>
</feature>
<comment type="cofactor">
    <cofactor evidence="1">
        <name>pantetheine 4'-phosphate</name>
        <dbReference type="ChEBI" id="CHEBI:47942"/>
    </cofactor>
</comment>
<evidence type="ECO:0000256" key="7">
    <source>
        <dbReference type="SAM" id="MobiDB-lite"/>
    </source>
</evidence>
<accession>A0ABC8BY47</accession>
<dbReference type="Gene3D" id="3.40.50.1820">
    <property type="entry name" value="alpha/beta hydrolase"/>
    <property type="match status" value="1"/>
</dbReference>
<organism evidence="9 10">
    <name type="scientific">Kitasatospora albolonga</name>
    <dbReference type="NCBI Taxonomy" id="68173"/>
    <lineage>
        <taxon>Bacteria</taxon>
        <taxon>Bacillati</taxon>
        <taxon>Actinomycetota</taxon>
        <taxon>Actinomycetes</taxon>
        <taxon>Kitasatosporales</taxon>
        <taxon>Streptomycetaceae</taxon>
        <taxon>Kitasatospora</taxon>
    </lineage>
</organism>
<dbReference type="InterPro" id="IPR000873">
    <property type="entry name" value="AMP-dep_synth/lig_dom"/>
</dbReference>
<dbReference type="InterPro" id="IPR045851">
    <property type="entry name" value="AMP-bd_C_sf"/>
</dbReference>
<feature type="domain" description="Carrier" evidence="8">
    <location>
        <begin position="1006"/>
        <end position="1082"/>
    </location>
</feature>
<dbReference type="SUPFAM" id="SSF52777">
    <property type="entry name" value="CoA-dependent acyltransferases"/>
    <property type="match status" value="7"/>
</dbReference>
<dbReference type="InterPro" id="IPR001242">
    <property type="entry name" value="Condensation_dom"/>
</dbReference>
<dbReference type="InterPro" id="IPR010071">
    <property type="entry name" value="AA_adenyl_dom"/>
</dbReference>
<proteinExistence type="inferred from homology"/>
<dbReference type="PANTHER" id="PTHR45527:SF1">
    <property type="entry name" value="FATTY ACID SYNTHASE"/>
    <property type="match status" value="1"/>
</dbReference>
<evidence type="ECO:0000256" key="1">
    <source>
        <dbReference type="ARBA" id="ARBA00001957"/>
    </source>
</evidence>
<sequence>MSTTTPGAEKRPQTAGGGLSDVLPLTPLQEGLLFHAVYDRRELDVYAVQLVLDLEGPLDRAALKSAAAGLLARHPNLRAGFRYRKNGSPVQLIPRQAPLAWRETAANGADLEALTDRDRTEPFDVGRPPLIRFTLIDTAAGSASLVESGSGSGSVPGSAADSTGSADSGPAADSTGPAGSGPAAHRLLITCHHILLDGWSMPVLLSELFTAYAAGGDAGVLPAVTSYKSHLAWLAGQDTEGAAEAFRELLAGLAEPTRLVPAPPGRTPVLPEAHIGRLDAAATARLTTWARTRGVTLSSVLQGVWAVVLGALTGRDDLVFGTTTSGRPPELPGVESMVGLFINTLPVRLAAPASRTLAEVVDAAQEQHTALLPHQHVGLSRIQQDAGHGELFDTVLIFENYPLDPQALRSAVPGLTVTGARGRDATHYPLSLLVLPGDELTLRLDHAPDLITAEQAADISGRVLRLLEALPEQAGLPLSQLELVSGAERAVLLDTYNDTFRDHPDRPLREQLADRAGASPDAPALRCGADRLTFAELHARADRLAHELVARGAGPGELVAVALPRSTDLVVATLAVVKAGAAYLPLDPGYPADRIAYMLDDAAPALVLTTTGVAAALDAVTAHPHLLLDTAAPLLAGRPTGPVSTAAPHPADTAYTIYTSGSTGRPKGVVVPQGALVNLLHDMAERFRIDGGDRFLSVTTFGFDISNLELFVPLLTGAELVLAEHDTVRDPAALAALITGSDATVMQATPTLWHALVTEHPGSLAALRVLIGGEAVGEPLADALRAASREVTNVYGPTETTIWSTAATLDGVRTGVPPIGRPIANTQVYVLDDALRLAPRGAVGELYIAGTGVARGYHGRPSLTGTRFVADPFGPAGSRMYRTGDVVRWGGDGQIEYIGRADHQVKIRGFRIELGEIESALAAHPEVSQAAVLAREDLPGGTQLVAYTVGTAAPAALRTHLGATLPGHMVPALYVTLDALPLTANGKVDRKLLPAPEQGPRPAARAPRSPQEQLMGEVFGEVLGLPGPADPDDSFFDLGGHSLLATRLTGRIRAALGADLPVRAVFESPTPAGLAARVADAGEARPALVPAVRPAVLPLSPAQRRLWFLGQLEAGNPAYNIPVAVRLKGALDVAALRAAVRDTVVRHEALRTRYPDADGRPYQEILTPDAVTVDLPVHDLPTYGPTGGAVQDEARRGFDLATELPLRATLFRVTDEEHILLLVVHHIAADGWSIGPLGTDLAQAYEARRAGRAPQWEPLPVQYADHTLWQRDLLESVGDAQLDYWRGTLVDLPEELELPADRPRPAVPSHRGDTVAFRIDGALHAAVGQLARAQGASTFMVLQAAVATLLSKLGAGDDIPLGAPVAGRTDPALDHLVGLFVNTLVLRTDLSGNPTFRELLDRVRTTDLAGYAHQDLPFEAVVDALAPSRSLSRHPLFQTMLTLHNTPETAVRLAGVASEPLLIGTGTAKADLAFELFERRTAEGAPDGIDAVLEYSTDLFGEATARSFTERLTHLLGTLVTTPDQPLGAADALLPGEWETVRQGWASTTVEDAYAGVVERVRAWAVERPDAVAVEDAGGCVSYAELVALSAALSRRLTAAGVDSGSRVAVLCEPGVPFVAGILGVLGAGAAWVPLDPGAPRARSAGLLDDSAPQVLYVGPGHEGTAAELLDAATHTPQIVAWDGVRDGGALAEPVGHPEDLAYVIFTSGSTGRPKGAMVHRRGMINHLLAKVGDLGMTAADTVVHNAPVTFDISVWQMLSPLIVGGRLIVVDRDTAADPQQLFGRIAADGVTVLEVVPSLLRAAVDSWKNGLPQPELAPLTHLMVTGEALPADLAREWLALAPHIPLVNAYGPTECSDDVTHAFITPGTALETRTPIGFPVRNTRLYILDTYLRPVPPGTPGELYVAGTGVGRGYLDNPARTATTYLPDPHGAPGTRMYRTGDRVRQRADGQIEFLERLDHQIKIRGHRVELGEIETALRNLPGITDAATALHHGRLTAYLIGTTPHPKQALAAHLPDYMIPTTYLTLPALPLTPNGKLDRNALPTPDPIAALADGPGRPPRTGTERTLCEVFAQVLGLPQVGIDDSFFELGGDSIRSIEVVARARRAGLRVTAADVFTHKTVEALAAAVGGAETVETAGTDDGVGELLPTPVVLRLLEEGGPIDGFNQSVVLAAPADLDVDRLTGALQRVLDHHDALRLRLTGHGPADWRLVIGEPGRVPAAPLVTRVDATHRAYEDESLLRRAVAAQSEAARDRLAPREGVVAQAVWIDRGSDRPGRLILMLHHLVVDGVSWRILLPDLLSVYENPGADLDPVGTSLRHWSQVLRAQVASRSGELAYWQVLLDRTEPLLGARALDPVRDTAATARTLRLTLPAEHTAPLLEHGPAAFQAEINDLLLAGLDLAVGRWRGTGLLVEVETHGREQPHPGIDLSRTVGWFTGTHPVLLRASGLGPEESVKEMREQLAGLPDHGIGHGILRHLGDGPAPLLPAVNPQLGFNYLGRFAGLEAYEGGWSAAPESREAYAAASPGMPLAHTLEVDALVEDGPEGPVLVANWTWAGGILEGTDAERLAHGWFDALRVLAGRAGELAATRTGEDGGRRPALLTEAFETVLPIRPDGTRPPLFFMHGGVGLSWPYLGLTEHLAQEFPVYGFQSAGIVTEAPLPSSIADMADGYVRRILEIQPEGPYYILGWSFGGLLAHAAATRLEALGHRVAFLANLDSYPVAEPGGIPDDRALLAKILEYCGYDAQAFAGGEPGFSEVLELFRRDANPLAGLDEEQLGRLLRIVRNHAVLSAEFVPDRFGGDVLFLSAALGTDEESPTIAEWAPYIGGRITHHSIASDHDGMMRPQPQQEIGRIIAAHLPHS</sequence>
<dbReference type="Proteomes" id="UP000192251">
    <property type="component" value="Chromosome"/>
</dbReference>
<gene>
    <name evidence="9" type="ORF">B7C62_24065</name>
</gene>
<dbReference type="Pfam" id="PF00550">
    <property type="entry name" value="PP-binding"/>
    <property type="match status" value="2"/>
</dbReference>
<dbReference type="RefSeq" id="WP_084749017.1">
    <property type="nucleotide sequence ID" value="NZ_CP020563.1"/>
</dbReference>
<dbReference type="CDD" id="cd05930">
    <property type="entry name" value="A_NRPS"/>
    <property type="match status" value="1"/>
</dbReference>
<evidence type="ECO:0000259" key="8">
    <source>
        <dbReference type="PROSITE" id="PS50075"/>
    </source>
</evidence>
<dbReference type="GO" id="GO:0017000">
    <property type="term" value="P:antibiotic biosynthetic process"/>
    <property type="evidence" value="ECO:0007669"/>
    <property type="project" value="UniProtKB-KW"/>
</dbReference>
<dbReference type="InterPro" id="IPR020806">
    <property type="entry name" value="PKS_PP-bd"/>
</dbReference>
<dbReference type="CDD" id="cd19543">
    <property type="entry name" value="DCL_NRPS"/>
    <property type="match status" value="1"/>
</dbReference>
<dbReference type="InterPro" id="IPR025110">
    <property type="entry name" value="AMP-bd_C"/>
</dbReference>
<evidence type="ECO:0000256" key="6">
    <source>
        <dbReference type="ARBA" id="ARBA00023194"/>
    </source>
</evidence>
<dbReference type="Gene3D" id="1.10.1200.10">
    <property type="entry name" value="ACP-like"/>
    <property type="match status" value="2"/>
</dbReference>
<keyword evidence="5" id="KW-0677">Repeat</keyword>
<dbReference type="InterPro" id="IPR010060">
    <property type="entry name" value="NRPS_synth"/>
</dbReference>
<dbReference type="FunFam" id="3.40.50.12780:FF:000012">
    <property type="entry name" value="Non-ribosomal peptide synthetase"/>
    <property type="match status" value="1"/>
</dbReference>
<evidence type="ECO:0000313" key="10">
    <source>
        <dbReference type="Proteomes" id="UP000192251"/>
    </source>
</evidence>
<evidence type="ECO:0000313" key="9">
    <source>
        <dbReference type="EMBL" id="ARF74967.1"/>
    </source>
</evidence>
<feature type="domain" description="Carrier" evidence="8">
    <location>
        <begin position="2060"/>
        <end position="2134"/>
    </location>
</feature>
<dbReference type="FunFam" id="1.10.1200.10:FF:000005">
    <property type="entry name" value="Nonribosomal peptide synthetase 1"/>
    <property type="match status" value="1"/>
</dbReference>
<dbReference type="Gene3D" id="3.40.50.980">
    <property type="match status" value="4"/>
</dbReference>
<evidence type="ECO:0000256" key="4">
    <source>
        <dbReference type="ARBA" id="ARBA00022553"/>
    </source>
</evidence>
<dbReference type="SUPFAM" id="SSF47336">
    <property type="entry name" value="ACP-like"/>
    <property type="match status" value="2"/>
</dbReference>
<dbReference type="NCBIfam" id="TIGR01733">
    <property type="entry name" value="AA-adenyl-dom"/>
    <property type="match status" value="2"/>
</dbReference>
<evidence type="ECO:0000256" key="5">
    <source>
        <dbReference type="ARBA" id="ARBA00022737"/>
    </source>
</evidence>
<feature type="region of interest" description="Disordered" evidence="7">
    <location>
        <begin position="991"/>
        <end position="1012"/>
    </location>
</feature>
<dbReference type="PANTHER" id="PTHR45527">
    <property type="entry name" value="NONRIBOSOMAL PEPTIDE SYNTHETASE"/>
    <property type="match status" value="1"/>
</dbReference>
<dbReference type="InterPro" id="IPR020802">
    <property type="entry name" value="TesA-like"/>
</dbReference>
<reference evidence="9 10" key="1">
    <citation type="submission" date="2017-04" db="EMBL/GenBank/DDBJ databases">
        <title>The complete genome sequence of Streptomyces albolongus YIM 101047, the producer of novel bafilomycins and novel odoriferous sesquiterpenoids.</title>
        <authorList>
            <person name="Yin M."/>
            <person name="Jiang Y."/>
        </authorList>
    </citation>
    <scope>NUCLEOTIDE SEQUENCE [LARGE SCALE GENOMIC DNA]</scope>
    <source>
        <strain evidence="9 10">YIM 101047</strain>
    </source>
</reference>
<dbReference type="PROSITE" id="PS00012">
    <property type="entry name" value="PHOSPHOPANTETHEINE"/>
    <property type="match status" value="2"/>
</dbReference>
<dbReference type="Gene3D" id="3.30.559.10">
    <property type="entry name" value="Chloramphenicol acetyltransferase-like domain"/>
    <property type="match status" value="4"/>
</dbReference>
<dbReference type="PROSITE" id="PS00455">
    <property type="entry name" value="AMP_BINDING"/>
    <property type="match status" value="1"/>
</dbReference>
<dbReference type="InterPro" id="IPR001031">
    <property type="entry name" value="Thioesterase"/>
</dbReference>
<evidence type="ECO:0000256" key="3">
    <source>
        <dbReference type="ARBA" id="ARBA00022450"/>
    </source>
</evidence>
<keyword evidence="4" id="KW-0597">Phosphoprotein</keyword>
<dbReference type="InterPro" id="IPR029058">
    <property type="entry name" value="AB_hydrolase_fold"/>
</dbReference>
<dbReference type="NCBIfam" id="NF003417">
    <property type="entry name" value="PRK04813.1"/>
    <property type="match status" value="2"/>
</dbReference>
<dbReference type="InterPro" id="IPR006162">
    <property type="entry name" value="Ppantetheine_attach_site"/>
</dbReference>
<dbReference type="Pfam" id="PF00668">
    <property type="entry name" value="Condensation"/>
    <property type="match status" value="4"/>
</dbReference>
<dbReference type="FunFam" id="2.30.38.10:FF:000001">
    <property type="entry name" value="Non-ribosomal peptide synthetase PvdI"/>
    <property type="match status" value="2"/>
</dbReference>
<dbReference type="GO" id="GO:0008610">
    <property type="term" value="P:lipid biosynthetic process"/>
    <property type="evidence" value="ECO:0007669"/>
    <property type="project" value="UniProtKB-ARBA"/>
</dbReference>
<dbReference type="Gene3D" id="3.30.300.30">
    <property type="match status" value="2"/>
</dbReference>
<dbReference type="SMART" id="SM00823">
    <property type="entry name" value="PKS_PP"/>
    <property type="match status" value="2"/>
</dbReference>
<dbReference type="NCBIfam" id="TIGR01720">
    <property type="entry name" value="NRPS-para261"/>
    <property type="match status" value="1"/>
</dbReference>
<evidence type="ECO:0000256" key="2">
    <source>
        <dbReference type="ARBA" id="ARBA00006432"/>
    </source>
</evidence>
<dbReference type="InterPro" id="IPR036736">
    <property type="entry name" value="ACP-like_sf"/>
</dbReference>
<dbReference type="SUPFAM" id="SSF56801">
    <property type="entry name" value="Acetyl-CoA synthetase-like"/>
    <property type="match status" value="2"/>
</dbReference>
<dbReference type="Pfam" id="PF13193">
    <property type="entry name" value="AMP-binding_C"/>
    <property type="match status" value="1"/>
</dbReference>
<dbReference type="GO" id="GO:0044550">
    <property type="term" value="P:secondary metabolite biosynthetic process"/>
    <property type="evidence" value="ECO:0007669"/>
    <property type="project" value="UniProtKB-ARBA"/>
</dbReference>
<dbReference type="SMART" id="SM00824">
    <property type="entry name" value="PKS_TE"/>
    <property type="match status" value="1"/>
</dbReference>
<dbReference type="Pfam" id="PF00501">
    <property type="entry name" value="AMP-binding"/>
    <property type="match status" value="2"/>
</dbReference>
<dbReference type="Gene3D" id="2.30.38.10">
    <property type="entry name" value="Luciferase, Domain 3"/>
    <property type="match status" value="2"/>
</dbReference>
<feature type="compositionally biased region" description="Low complexity" evidence="7">
    <location>
        <begin position="147"/>
        <end position="176"/>
    </location>
</feature>